<dbReference type="EMBL" id="VLKK01000001">
    <property type="protein sequence ID" value="TWH97585.1"/>
    <property type="molecule type" value="Genomic_DNA"/>
</dbReference>
<accession>A0A562KQM7</accession>
<dbReference type="RefSeq" id="WP_145071638.1">
    <property type="nucleotide sequence ID" value="NZ_JACIIY010000001.1"/>
</dbReference>
<dbReference type="Gene3D" id="1.25.40.10">
    <property type="entry name" value="Tetratricopeptide repeat domain"/>
    <property type="match status" value="1"/>
</dbReference>
<dbReference type="SUPFAM" id="SSF48452">
    <property type="entry name" value="TPR-like"/>
    <property type="match status" value="1"/>
</dbReference>
<dbReference type="Proteomes" id="UP000316624">
    <property type="component" value="Unassembled WGS sequence"/>
</dbReference>
<gene>
    <name evidence="1" type="ORF">IQ35_00182</name>
</gene>
<evidence type="ECO:0000313" key="1">
    <source>
        <dbReference type="EMBL" id="TWH97585.1"/>
    </source>
</evidence>
<comment type="caution">
    <text evidence="1">The sequence shown here is derived from an EMBL/GenBank/DDBJ whole genome shotgun (WGS) entry which is preliminary data.</text>
</comment>
<organism evidence="1 2">
    <name type="scientific">Sphingobium wenxiniae (strain DSM 21828 / CGMCC 1.7748 / JZ-1)</name>
    <dbReference type="NCBI Taxonomy" id="595605"/>
    <lineage>
        <taxon>Bacteria</taxon>
        <taxon>Pseudomonadati</taxon>
        <taxon>Pseudomonadota</taxon>
        <taxon>Alphaproteobacteria</taxon>
        <taxon>Sphingomonadales</taxon>
        <taxon>Sphingomonadaceae</taxon>
        <taxon>Sphingobium</taxon>
    </lineage>
</organism>
<name>A0A562KQM7_SPHWJ</name>
<dbReference type="AlphaFoldDB" id="A0A562KQM7"/>
<protein>
    <recommendedName>
        <fullName evidence="3">Cytochrome c-type biogenesis protein CcmH</fullName>
    </recommendedName>
</protein>
<sequence length="214" mass="22724">MTGWVIAAGLALLVVLVLFYAVSIPRTAREITAAALLIGLAGYAWQGHPGLAGTPRKSAGAQAASFDEELAEQRRALAERYGPAGQWLMMSDGLGRQGKRKEAANVLLSGLRQTPDDPNLWLGLGNALVAHADGVVSPGAEFAYRRAMAVDEKAIAPRFFYGLALARSGQLRRARALWAPLAETLPEGSTLKAELKINIGRIDALLASEGARPE</sequence>
<dbReference type="InterPro" id="IPR011990">
    <property type="entry name" value="TPR-like_helical_dom_sf"/>
</dbReference>
<reference evidence="1 2" key="1">
    <citation type="journal article" date="2015" name="Stand. Genomic Sci.">
        <title>Genomic Encyclopedia of Bacterial and Archaeal Type Strains, Phase III: the genomes of soil and plant-associated and newly described type strains.</title>
        <authorList>
            <person name="Whitman W.B."/>
            <person name="Woyke T."/>
            <person name="Klenk H.P."/>
            <person name="Zhou Y."/>
            <person name="Lilburn T.G."/>
            <person name="Beck B.J."/>
            <person name="De Vos P."/>
            <person name="Vandamme P."/>
            <person name="Eisen J.A."/>
            <person name="Garrity G."/>
            <person name="Hugenholtz P."/>
            <person name="Kyrpides N.C."/>
        </authorList>
    </citation>
    <scope>NUCLEOTIDE SEQUENCE [LARGE SCALE GENOMIC DNA]</scope>
    <source>
        <strain evidence="1 2">CGMCC 1.7748</strain>
    </source>
</reference>
<keyword evidence="2" id="KW-1185">Reference proteome</keyword>
<evidence type="ECO:0008006" key="3">
    <source>
        <dbReference type="Google" id="ProtNLM"/>
    </source>
</evidence>
<evidence type="ECO:0000313" key="2">
    <source>
        <dbReference type="Proteomes" id="UP000316624"/>
    </source>
</evidence>
<proteinExistence type="predicted"/>